<reference evidence="1 2" key="1">
    <citation type="submission" date="2018-05" db="EMBL/GenBank/DDBJ databases">
        <title>Genomic Encyclopedia of Type Strains, Phase IV (KMG-IV): sequencing the most valuable type-strain genomes for metagenomic binning, comparative biology and taxonomic classification.</title>
        <authorList>
            <person name="Goeker M."/>
        </authorList>
    </citation>
    <scope>NUCLEOTIDE SEQUENCE [LARGE SCALE GENOMIC DNA]</scope>
    <source>
        <strain evidence="1 2">DSM 18773</strain>
    </source>
</reference>
<comment type="caution">
    <text evidence="1">The sequence shown here is derived from an EMBL/GenBank/DDBJ whole genome shotgun (WGS) entry which is preliminary data.</text>
</comment>
<organism evidence="1 2">
    <name type="scientific">Tumebacillus permanentifrigoris</name>
    <dbReference type="NCBI Taxonomy" id="378543"/>
    <lineage>
        <taxon>Bacteria</taxon>
        <taxon>Bacillati</taxon>
        <taxon>Bacillota</taxon>
        <taxon>Bacilli</taxon>
        <taxon>Bacillales</taxon>
        <taxon>Alicyclobacillaceae</taxon>
        <taxon>Tumebacillus</taxon>
    </lineage>
</organism>
<accession>A0A316D905</accession>
<name>A0A316D905_9BACL</name>
<evidence type="ECO:0000313" key="2">
    <source>
        <dbReference type="Proteomes" id="UP000245634"/>
    </source>
</evidence>
<protein>
    <submittedName>
        <fullName evidence="1">Uncharacterized protein</fullName>
    </submittedName>
</protein>
<keyword evidence="2" id="KW-1185">Reference proteome</keyword>
<dbReference type="EMBL" id="QGGL01000017">
    <property type="protein sequence ID" value="PWK07502.1"/>
    <property type="molecule type" value="Genomic_DNA"/>
</dbReference>
<sequence>MDKSILKLLTQTVLIENSTGTTKHGTVEYGPPELCKALVMLEIKAVRDDQNNEVVSSGHIYLDGKVVVGIKSRVTLPNGSKPPILSVKPQFDLDGSVHHWTVYF</sequence>
<gene>
    <name evidence="1" type="ORF">C7459_117101</name>
</gene>
<dbReference type="Proteomes" id="UP000245634">
    <property type="component" value="Unassembled WGS sequence"/>
</dbReference>
<evidence type="ECO:0000313" key="1">
    <source>
        <dbReference type="EMBL" id="PWK07502.1"/>
    </source>
</evidence>
<dbReference type="AlphaFoldDB" id="A0A316D905"/>
<dbReference type="RefSeq" id="WP_109690663.1">
    <property type="nucleotide sequence ID" value="NZ_QGGL01000017.1"/>
</dbReference>
<proteinExistence type="predicted"/>